<reference evidence="1 2" key="1">
    <citation type="journal article" date="2008" name="ISME J.">
        <title>Comparative genomics of two ecotypes of the marine planktonic copiotroph Alteromonas macleodii suggests alternative lifestyles associated with different kinds of particulate organic matter.</title>
        <authorList>
            <person name="Ivars-Martinez E."/>
            <person name="Martin-Cuadrado A.B."/>
            <person name="D'Auria G."/>
            <person name="Mira A."/>
            <person name="Ferriera S."/>
            <person name="Johnson J."/>
            <person name="Friedman R."/>
            <person name="Rodriguez-Valera F."/>
        </authorList>
    </citation>
    <scope>NUCLEOTIDE SEQUENCE [LARGE SCALE GENOMIC DNA]</scope>
    <source>
        <strain evidence="2">DSM 17117 / CIP 110805 / LMG 28347 / Deep ecotype</strain>
    </source>
</reference>
<evidence type="ECO:0000313" key="2">
    <source>
        <dbReference type="Proteomes" id="UP000001870"/>
    </source>
</evidence>
<gene>
    <name evidence="1" type="ORF">MADE_000001021295</name>
</gene>
<dbReference type="Proteomes" id="UP000001870">
    <property type="component" value="Chromosome"/>
</dbReference>
<name>T2DLB1_ALTMD</name>
<dbReference type="KEGG" id="amc:MADE_000001021295"/>
<dbReference type="HOGENOM" id="CLU_036480_2_0_6"/>
<dbReference type="AlphaFoldDB" id="T2DLB1"/>
<evidence type="ECO:0000313" key="1">
    <source>
        <dbReference type="EMBL" id="AGV53689.1"/>
    </source>
</evidence>
<dbReference type="EMBL" id="CP001103">
    <property type="protein sequence ID" value="AGV53689.1"/>
    <property type="molecule type" value="Genomic_DNA"/>
</dbReference>
<accession>T2DLB1</accession>
<proteinExistence type="predicted"/>
<reference evidence="1 2" key="2">
    <citation type="journal article" date="2015" name="Antonie Van Leeuwenhoek">
        <title>Ecophysiological diversity of a novel member of the genus Alteromonas, and description of Alteromonas mediterranea sp. nov.</title>
        <authorList>
            <person name="Ivanova E.P."/>
            <person name="Lopez-Perez M."/>
            <person name="Zabalos M."/>
            <person name="Nguyen S.H."/>
            <person name="Webb H.K."/>
            <person name="Ryan J."/>
            <person name="Lagutin K."/>
            <person name="Vyssotski M."/>
            <person name="Crawford R.J."/>
            <person name="Rodriguez-Valera F."/>
        </authorList>
    </citation>
    <scope>NUCLEOTIDE SEQUENCE [LARGE SCALE GENOMIC DNA]</scope>
    <source>
        <strain evidence="2">DSM 17117 / CIP 110805 / LMG 28347 / Deep ecotype</strain>
    </source>
</reference>
<organism evidence="1 2">
    <name type="scientific">Alteromonas mediterranea (strain DSM 17117 / CIP 110805 / LMG 28347 / Deep ecotype)</name>
    <dbReference type="NCBI Taxonomy" id="1774373"/>
    <lineage>
        <taxon>Bacteria</taxon>
        <taxon>Pseudomonadati</taxon>
        <taxon>Pseudomonadota</taxon>
        <taxon>Gammaproteobacteria</taxon>
        <taxon>Alteromonadales</taxon>
        <taxon>Alteromonadaceae</taxon>
        <taxon>Alteromonas/Salinimonas group</taxon>
        <taxon>Alteromonas</taxon>
    </lineage>
</organism>
<protein>
    <recommendedName>
        <fullName evidence="3">Porin domain-containing protein</fullName>
    </recommendedName>
</protein>
<sequence>MLEIAKILTKIKLLAIVGTTIKLGKKMINKPFTFIAAAVSILVAQCVLADQEKLKVSGFGTLASATADTRIYQFRNDRSQAEYAKKDGFAFKPLSLIGVQLDYSVSDDLDFVGQFVYREQDEQNIDSITQMAFLRYGITPSWQVRAGRLAADIFHFSDTRDVSIAYPWVKVPTEVYGIVPARSFDGADISYLRRYRDFNLSVKGFWGEGESDFSSNAFEPIVFRDLRSLGIELTAFDWSVALKHTRTEAENDNFDIAQVRSAVALLQPFWSGASDFANSVQLRNATIQYTSLYANHYLGDWEVSGELSHIDSESIALRPSFNGFLNVSYLYGAHTFYGLFSFAKTDTYFLSEEQPNFPIIPATAELAIFVEEVASSLAHNQQTISVGWRWDLRENLAFKAQVERTDIDARGTGLRARNGLVVDDEEGIAHTLFLALSFSF</sequence>
<keyword evidence="2" id="KW-1185">Reference proteome</keyword>
<dbReference type="SUPFAM" id="SSF56935">
    <property type="entry name" value="Porins"/>
    <property type="match status" value="1"/>
</dbReference>
<evidence type="ECO:0008006" key="3">
    <source>
        <dbReference type="Google" id="ProtNLM"/>
    </source>
</evidence>